<dbReference type="InterPro" id="IPR041489">
    <property type="entry name" value="PDZ_6"/>
</dbReference>
<dbReference type="PANTHER" id="PTHR42837:SF2">
    <property type="entry name" value="MEMBRANE METALLOPROTEASE ARASP2, CHLOROPLASTIC-RELATED"/>
    <property type="match status" value="1"/>
</dbReference>
<dbReference type="GO" id="GO:0006508">
    <property type="term" value="P:proteolysis"/>
    <property type="evidence" value="ECO:0007669"/>
    <property type="project" value="UniProtKB-KW"/>
</dbReference>
<dbReference type="Gene3D" id="2.30.42.10">
    <property type="match status" value="2"/>
</dbReference>
<keyword evidence="10 11" id="KW-0472">Membrane</keyword>
<dbReference type="AlphaFoldDB" id="A0A366HKD8"/>
<evidence type="ECO:0000256" key="3">
    <source>
        <dbReference type="ARBA" id="ARBA00007931"/>
    </source>
</evidence>
<evidence type="ECO:0000256" key="10">
    <source>
        <dbReference type="ARBA" id="ARBA00023136"/>
    </source>
</evidence>
<dbReference type="PANTHER" id="PTHR42837">
    <property type="entry name" value="REGULATOR OF SIGMA-E PROTEASE RSEP"/>
    <property type="match status" value="1"/>
</dbReference>
<dbReference type="Pfam" id="PF17820">
    <property type="entry name" value="PDZ_6"/>
    <property type="match status" value="1"/>
</dbReference>
<dbReference type="Proteomes" id="UP000253628">
    <property type="component" value="Unassembled WGS sequence"/>
</dbReference>
<evidence type="ECO:0000256" key="7">
    <source>
        <dbReference type="ARBA" id="ARBA00022833"/>
    </source>
</evidence>
<keyword evidence="9 11" id="KW-0482">Metalloprotease</keyword>
<dbReference type="Pfam" id="PF02163">
    <property type="entry name" value="Peptidase_M50"/>
    <property type="match status" value="1"/>
</dbReference>
<feature type="domain" description="PDZ" evidence="12">
    <location>
        <begin position="208"/>
        <end position="275"/>
    </location>
</feature>
<feature type="domain" description="PDZ" evidence="12">
    <location>
        <begin position="112"/>
        <end position="184"/>
    </location>
</feature>
<evidence type="ECO:0000256" key="8">
    <source>
        <dbReference type="ARBA" id="ARBA00022989"/>
    </source>
</evidence>
<dbReference type="SMART" id="SM00228">
    <property type="entry name" value="PDZ"/>
    <property type="match status" value="2"/>
</dbReference>
<keyword evidence="5 11" id="KW-0812">Transmembrane</keyword>
<feature type="transmembrane region" description="Helical" evidence="11">
    <location>
        <begin position="421"/>
        <end position="439"/>
    </location>
</feature>
<dbReference type="InterPro" id="IPR004387">
    <property type="entry name" value="Pept_M50_Zn"/>
</dbReference>
<evidence type="ECO:0000256" key="1">
    <source>
        <dbReference type="ARBA" id="ARBA00001947"/>
    </source>
</evidence>
<evidence type="ECO:0000256" key="5">
    <source>
        <dbReference type="ARBA" id="ARBA00022692"/>
    </source>
</evidence>
<comment type="similarity">
    <text evidence="3 11">Belongs to the peptidase M50B family.</text>
</comment>
<protein>
    <recommendedName>
        <fullName evidence="11">Zinc metalloprotease</fullName>
        <ecNumber evidence="11">3.4.24.-</ecNumber>
    </recommendedName>
</protein>
<evidence type="ECO:0000256" key="2">
    <source>
        <dbReference type="ARBA" id="ARBA00004141"/>
    </source>
</evidence>
<dbReference type="CDD" id="cd06163">
    <property type="entry name" value="S2P-M50_PDZ_RseP-like"/>
    <property type="match status" value="1"/>
</dbReference>
<dbReference type="NCBIfam" id="TIGR00054">
    <property type="entry name" value="RIP metalloprotease RseP"/>
    <property type="match status" value="1"/>
</dbReference>
<evidence type="ECO:0000313" key="13">
    <source>
        <dbReference type="EMBL" id="RBP43007.1"/>
    </source>
</evidence>
<dbReference type="RefSeq" id="WP_113931322.1">
    <property type="nucleotide sequence ID" value="NZ_JACCEU010000001.1"/>
</dbReference>
<dbReference type="InterPro" id="IPR008915">
    <property type="entry name" value="Peptidase_M50"/>
</dbReference>
<organism evidence="13 14">
    <name type="scientific">Eoetvoesiella caeni</name>
    <dbReference type="NCBI Taxonomy" id="645616"/>
    <lineage>
        <taxon>Bacteria</taxon>
        <taxon>Pseudomonadati</taxon>
        <taxon>Pseudomonadota</taxon>
        <taxon>Betaproteobacteria</taxon>
        <taxon>Burkholderiales</taxon>
        <taxon>Alcaligenaceae</taxon>
        <taxon>Eoetvoesiella</taxon>
    </lineage>
</organism>
<dbReference type="SUPFAM" id="SSF50156">
    <property type="entry name" value="PDZ domain-like"/>
    <property type="match status" value="2"/>
</dbReference>
<evidence type="ECO:0000256" key="9">
    <source>
        <dbReference type="ARBA" id="ARBA00023049"/>
    </source>
</evidence>
<evidence type="ECO:0000259" key="12">
    <source>
        <dbReference type="SMART" id="SM00228"/>
    </source>
</evidence>
<proteinExistence type="inferred from homology"/>
<comment type="subcellular location">
    <subcellularLocation>
        <location evidence="2">Membrane</location>
        <topology evidence="2">Multi-pass membrane protein</topology>
    </subcellularLocation>
</comment>
<evidence type="ECO:0000256" key="4">
    <source>
        <dbReference type="ARBA" id="ARBA00022670"/>
    </source>
</evidence>
<dbReference type="InterPro" id="IPR036034">
    <property type="entry name" value="PDZ_sf"/>
</dbReference>
<dbReference type="GO" id="GO:0004222">
    <property type="term" value="F:metalloendopeptidase activity"/>
    <property type="evidence" value="ECO:0007669"/>
    <property type="project" value="InterPro"/>
</dbReference>
<keyword evidence="4 13" id="KW-0645">Protease</keyword>
<reference evidence="13 14" key="1">
    <citation type="submission" date="2018-06" db="EMBL/GenBank/DDBJ databases">
        <title>Genomic Encyclopedia of Type Strains, Phase IV (KMG-IV): sequencing the most valuable type-strain genomes for metagenomic binning, comparative biology and taxonomic classification.</title>
        <authorList>
            <person name="Goeker M."/>
        </authorList>
    </citation>
    <scope>NUCLEOTIDE SEQUENCE [LARGE SCALE GENOMIC DNA]</scope>
    <source>
        <strain evidence="13 14">DSM 25520</strain>
    </source>
</reference>
<name>A0A366HKD8_9BURK</name>
<dbReference type="InterPro" id="IPR001478">
    <property type="entry name" value="PDZ"/>
</dbReference>
<sequence length="443" mass="46576">MLFTLLAFAVALGLLITFHELGHYWAARRCGVTVLRFSVGFGKVLFKRVDRQGTEWALSAIPLGGYVKMLDDPAPDATVQEAARAFNSQSVSKRFFIVAAGPIANFVLAALLYALINIAGTQEPAAIIAAPAANTAAAQAGFEQGERITAIDGAAVRSWSEARWGLLDALTSGGTVSVATEGPHGASREHTLVLQAATLEPEGTDPMARAGLALAKPRPQVTQVTPGGAGAQAGLQAEDIIIAAGGQNNPDAAALVKEIQSHAGQTLALTVLRGDTRLTLNVTPTPENSAAGRVGRIGVMLGADFPMVEVRYGLLQSLGRGVSRTFETAWFSLKMMGRMVTGSVSVRNISGPVTIADYAGQTARIGLAAYIGFLALISVSIGVLNLLPIPMLDGGHLMYYILEIVRGKPVPEQWLETGQRVGLGLLAALMGLAFFNDFTRLFS</sequence>
<dbReference type="EMBL" id="QNRQ01000001">
    <property type="protein sequence ID" value="RBP43007.1"/>
    <property type="molecule type" value="Genomic_DNA"/>
</dbReference>
<dbReference type="EC" id="3.4.24.-" evidence="11"/>
<evidence type="ECO:0000256" key="6">
    <source>
        <dbReference type="ARBA" id="ARBA00022801"/>
    </source>
</evidence>
<keyword evidence="8 11" id="KW-1133">Transmembrane helix</keyword>
<dbReference type="OrthoDB" id="9782003at2"/>
<comment type="caution">
    <text evidence="13">The sequence shown here is derived from an EMBL/GenBank/DDBJ whole genome shotgun (WGS) entry which is preliminary data.</text>
</comment>
<evidence type="ECO:0000256" key="11">
    <source>
        <dbReference type="RuleBase" id="RU362031"/>
    </source>
</evidence>
<dbReference type="GO" id="GO:0016020">
    <property type="term" value="C:membrane"/>
    <property type="evidence" value="ECO:0007669"/>
    <property type="project" value="UniProtKB-SubCell"/>
</dbReference>
<feature type="transmembrane region" description="Helical" evidence="11">
    <location>
        <begin position="95"/>
        <end position="116"/>
    </location>
</feature>
<accession>A0A366HKD8</accession>
<feature type="transmembrane region" description="Helical" evidence="11">
    <location>
        <begin position="367"/>
        <end position="389"/>
    </location>
</feature>
<gene>
    <name evidence="13" type="ORF">DFR37_101132</name>
</gene>
<comment type="cofactor">
    <cofactor evidence="1 11">
        <name>Zn(2+)</name>
        <dbReference type="ChEBI" id="CHEBI:29105"/>
    </cofactor>
</comment>
<dbReference type="GO" id="GO:0046872">
    <property type="term" value="F:metal ion binding"/>
    <property type="evidence" value="ECO:0007669"/>
    <property type="project" value="UniProtKB-KW"/>
</dbReference>
<keyword evidence="11" id="KW-0479">Metal-binding</keyword>
<keyword evidence="6 11" id="KW-0378">Hydrolase</keyword>
<evidence type="ECO:0000313" key="14">
    <source>
        <dbReference type="Proteomes" id="UP000253628"/>
    </source>
</evidence>
<keyword evidence="7 11" id="KW-0862">Zinc</keyword>
<keyword evidence="14" id="KW-1185">Reference proteome</keyword>
<dbReference type="CDD" id="cd23081">
    <property type="entry name" value="cpPDZ_EcRseP-like"/>
    <property type="match status" value="1"/>
</dbReference>